<dbReference type="PANTHER" id="PTHR31435:SF9">
    <property type="entry name" value="PROTEIN NATD1"/>
    <property type="match status" value="1"/>
</dbReference>
<proteinExistence type="predicted"/>
<dbReference type="CDD" id="cd04301">
    <property type="entry name" value="NAT_SF"/>
    <property type="match status" value="1"/>
</dbReference>
<sequence length="90" mass="10373">MEFEHDEARRRYLGRIDGEVVCALDYADDGEVVSMTRTFTNPPFRGRGHAGEITEHAVQQAEAAGRRVRPMCWYVAQWFDEHPDRAHLLA</sequence>
<evidence type="ECO:0000313" key="3">
    <source>
        <dbReference type="Proteomes" id="UP001500121"/>
    </source>
</evidence>
<dbReference type="EMBL" id="BAABLP010000002">
    <property type="protein sequence ID" value="GAA4744409.1"/>
    <property type="molecule type" value="Genomic_DNA"/>
</dbReference>
<dbReference type="InterPro" id="IPR045057">
    <property type="entry name" value="Gcn5-rel_NAT"/>
</dbReference>
<dbReference type="Pfam" id="PF14542">
    <property type="entry name" value="Acetyltransf_CG"/>
    <property type="match status" value="1"/>
</dbReference>
<protein>
    <recommendedName>
        <fullName evidence="1">N-acetyltransferase domain-containing protein</fullName>
    </recommendedName>
</protein>
<gene>
    <name evidence="2" type="ORF">GCM10025783_15100</name>
</gene>
<accession>A0ABP8Z287</accession>
<dbReference type="Proteomes" id="UP001500121">
    <property type="component" value="Unassembled WGS sequence"/>
</dbReference>
<keyword evidence="3" id="KW-1185">Reference proteome</keyword>
<dbReference type="SUPFAM" id="SSF55729">
    <property type="entry name" value="Acyl-CoA N-acyltransferases (Nat)"/>
    <property type="match status" value="1"/>
</dbReference>
<organism evidence="2 3">
    <name type="scientific">Amnibacterium soli</name>
    <dbReference type="NCBI Taxonomy" id="1282736"/>
    <lineage>
        <taxon>Bacteria</taxon>
        <taxon>Bacillati</taxon>
        <taxon>Actinomycetota</taxon>
        <taxon>Actinomycetes</taxon>
        <taxon>Micrococcales</taxon>
        <taxon>Microbacteriaceae</taxon>
        <taxon>Amnibacterium</taxon>
    </lineage>
</organism>
<dbReference type="InterPro" id="IPR031165">
    <property type="entry name" value="GNAT_YJDJ"/>
</dbReference>
<dbReference type="PROSITE" id="PS51729">
    <property type="entry name" value="GNAT_YJDJ"/>
    <property type="match status" value="1"/>
</dbReference>
<dbReference type="PANTHER" id="PTHR31435">
    <property type="entry name" value="PROTEIN NATD1"/>
    <property type="match status" value="1"/>
</dbReference>
<comment type="caution">
    <text evidence="2">The sequence shown here is derived from an EMBL/GenBank/DDBJ whole genome shotgun (WGS) entry which is preliminary data.</text>
</comment>
<feature type="domain" description="N-acetyltransferase" evidence="1">
    <location>
        <begin position="4"/>
        <end position="90"/>
    </location>
</feature>
<dbReference type="Gene3D" id="3.40.630.30">
    <property type="match status" value="1"/>
</dbReference>
<reference evidence="3" key="1">
    <citation type="journal article" date="2019" name="Int. J. Syst. Evol. Microbiol.">
        <title>The Global Catalogue of Microorganisms (GCM) 10K type strain sequencing project: providing services to taxonomists for standard genome sequencing and annotation.</title>
        <authorList>
            <consortium name="The Broad Institute Genomics Platform"/>
            <consortium name="The Broad Institute Genome Sequencing Center for Infectious Disease"/>
            <person name="Wu L."/>
            <person name="Ma J."/>
        </authorList>
    </citation>
    <scope>NUCLEOTIDE SEQUENCE [LARGE SCALE GENOMIC DNA]</scope>
    <source>
        <strain evidence="3">JCM 19015</strain>
    </source>
</reference>
<name>A0ABP8Z287_9MICO</name>
<evidence type="ECO:0000313" key="2">
    <source>
        <dbReference type="EMBL" id="GAA4744409.1"/>
    </source>
</evidence>
<dbReference type="InterPro" id="IPR016181">
    <property type="entry name" value="Acyl_CoA_acyltransferase"/>
</dbReference>
<evidence type="ECO:0000259" key="1">
    <source>
        <dbReference type="PROSITE" id="PS51729"/>
    </source>
</evidence>